<reference evidence="9" key="2">
    <citation type="submission" date="2025-09" db="UniProtKB">
        <authorList>
            <consortium name="Ensembl"/>
        </authorList>
    </citation>
    <scope>IDENTIFICATION</scope>
</reference>
<dbReference type="NCBIfam" id="TIGR00592">
    <property type="entry name" value="pol2"/>
    <property type="match status" value="1"/>
</dbReference>
<dbReference type="SMART" id="SM00486">
    <property type="entry name" value="POLBc"/>
    <property type="match status" value="1"/>
</dbReference>
<keyword evidence="6" id="KW-0812">Transmembrane</keyword>
<evidence type="ECO:0000259" key="7">
    <source>
        <dbReference type="Pfam" id="PF03104"/>
    </source>
</evidence>
<dbReference type="InterPro" id="IPR024647">
    <property type="entry name" value="DNA_pol_a_cat_su_N"/>
</dbReference>
<dbReference type="SUPFAM" id="SSF53098">
    <property type="entry name" value="Ribonuclease H-like"/>
    <property type="match status" value="1"/>
</dbReference>
<evidence type="ECO:0000256" key="3">
    <source>
        <dbReference type="ARBA" id="ARBA00022695"/>
    </source>
</evidence>
<keyword evidence="2" id="KW-0808">Transferase</keyword>
<dbReference type="Pfam" id="PF03104">
    <property type="entry name" value="DNA_pol_B_exo1"/>
    <property type="match status" value="1"/>
</dbReference>
<dbReference type="InterPro" id="IPR012337">
    <property type="entry name" value="RNaseH-like_sf"/>
</dbReference>
<dbReference type="GeneTree" id="ENSGT00550000074891"/>
<accession>A0A8C1I159</accession>
<dbReference type="Gene3D" id="3.30.420.10">
    <property type="entry name" value="Ribonuclease H-like superfamily/Ribonuclease H"/>
    <property type="match status" value="1"/>
</dbReference>
<name>A0A8C1I159_CYPCA</name>
<keyword evidence="10" id="KW-1185">Reference proteome</keyword>
<evidence type="ECO:0000256" key="6">
    <source>
        <dbReference type="SAM" id="Phobius"/>
    </source>
</evidence>
<dbReference type="GO" id="GO:0003887">
    <property type="term" value="F:DNA-directed DNA polymerase activity"/>
    <property type="evidence" value="ECO:0007669"/>
    <property type="project" value="UniProtKB-KW"/>
</dbReference>
<evidence type="ECO:0000259" key="8">
    <source>
        <dbReference type="Pfam" id="PF12254"/>
    </source>
</evidence>
<protein>
    <submittedName>
        <fullName evidence="9">Polymerase (DNA directed), alpha 1</fullName>
    </submittedName>
</protein>
<dbReference type="PANTHER" id="PTHR45861:SF1">
    <property type="entry name" value="DNA POLYMERASE ALPHA CATALYTIC SUBUNIT"/>
    <property type="match status" value="1"/>
</dbReference>
<evidence type="ECO:0000256" key="4">
    <source>
        <dbReference type="ARBA" id="ARBA00022932"/>
    </source>
</evidence>
<feature type="domain" description="DNA-directed DNA polymerase family B exonuclease" evidence="7">
    <location>
        <begin position="371"/>
        <end position="606"/>
    </location>
</feature>
<dbReference type="FunFam" id="3.30.70.2820:FF:000001">
    <property type="entry name" value="DNA polymerase"/>
    <property type="match status" value="1"/>
</dbReference>
<dbReference type="Gene3D" id="1.10.287.690">
    <property type="entry name" value="Helix hairpin bin"/>
    <property type="match status" value="1"/>
</dbReference>
<dbReference type="GO" id="GO:0005658">
    <property type="term" value="C:alpha DNA polymerase:primase complex"/>
    <property type="evidence" value="ECO:0007669"/>
    <property type="project" value="TreeGrafter"/>
</dbReference>
<organism evidence="9 10">
    <name type="scientific">Cyprinus carpio carpio</name>
    <dbReference type="NCBI Taxonomy" id="630221"/>
    <lineage>
        <taxon>Eukaryota</taxon>
        <taxon>Metazoa</taxon>
        <taxon>Chordata</taxon>
        <taxon>Craniata</taxon>
        <taxon>Vertebrata</taxon>
        <taxon>Euteleostomi</taxon>
        <taxon>Actinopterygii</taxon>
        <taxon>Neopterygii</taxon>
        <taxon>Teleostei</taxon>
        <taxon>Ostariophysi</taxon>
        <taxon>Cypriniformes</taxon>
        <taxon>Cyprinidae</taxon>
        <taxon>Cyprininae</taxon>
        <taxon>Cyprinus</taxon>
    </lineage>
</organism>
<evidence type="ECO:0000313" key="9">
    <source>
        <dbReference type="Ensembl" id="ENSCCRP00000090097.2"/>
    </source>
</evidence>
<feature type="transmembrane region" description="Helical" evidence="6">
    <location>
        <begin position="119"/>
        <end position="140"/>
    </location>
</feature>
<dbReference type="GO" id="GO:0006273">
    <property type="term" value="P:lagging strand elongation"/>
    <property type="evidence" value="ECO:0007669"/>
    <property type="project" value="TreeGrafter"/>
</dbReference>
<dbReference type="GO" id="GO:0006272">
    <property type="term" value="P:leading strand elongation"/>
    <property type="evidence" value="ECO:0007669"/>
    <property type="project" value="TreeGrafter"/>
</dbReference>
<evidence type="ECO:0000313" key="10">
    <source>
        <dbReference type="Proteomes" id="UP001108240"/>
    </source>
</evidence>
<dbReference type="CDD" id="cd05776">
    <property type="entry name" value="DNA_polB_alpha_exo"/>
    <property type="match status" value="1"/>
</dbReference>
<dbReference type="SUPFAM" id="SSF56672">
    <property type="entry name" value="DNA/RNA polymerases"/>
    <property type="match status" value="1"/>
</dbReference>
<comment type="similarity">
    <text evidence="1">Belongs to the DNA polymerase type-B family.</text>
</comment>
<dbReference type="InterPro" id="IPR043502">
    <property type="entry name" value="DNA/RNA_pol_sf"/>
</dbReference>
<evidence type="ECO:0000256" key="1">
    <source>
        <dbReference type="ARBA" id="ARBA00005755"/>
    </source>
</evidence>
<feature type="transmembrane region" description="Helical" evidence="6">
    <location>
        <begin position="171"/>
        <end position="194"/>
    </location>
</feature>
<feature type="region of interest" description="Disordered" evidence="5">
    <location>
        <begin position="1"/>
        <end position="38"/>
    </location>
</feature>
<keyword evidence="6" id="KW-0472">Membrane</keyword>
<keyword evidence="6" id="KW-1133">Transmembrane helix</keyword>
<dbReference type="GO" id="GO:0003682">
    <property type="term" value="F:chromatin binding"/>
    <property type="evidence" value="ECO:0007669"/>
    <property type="project" value="TreeGrafter"/>
</dbReference>
<dbReference type="GO" id="GO:0003688">
    <property type="term" value="F:DNA replication origin binding"/>
    <property type="evidence" value="ECO:0007669"/>
    <property type="project" value="TreeGrafter"/>
</dbReference>
<dbReference type="FunFam" id="3.30.420.10:FF:000018">
    <property type="entry name" value="DNA polymerase"/>
    <property type="match status" value="1"/>
</dbReference>
<dbReference type="GO" id="GO:0003697">
    <property type="term" value="F:single-stranded DNA binding"/>
    <property type="evidence" value="ECO:0007669"/>
    <property type="project" value="TreeGrafter"/>
</dbReference>
<dbReference type="Proteomes" id="UP001108240">
    <property type="component" value="Unplaced"/>
</dbReference>
<proteinExistence type="inferred from homology"/>
<sequence>MAPVSNPDKDMDGGDYASDTCGIATSRSRREKKEKVGRKSALEQLKRAKKGEKVKYEVEELTSVYEEVDEEQYSKMVRERQDDDWIIDDDGTGYVEDGREIFDEDLDDDALEKDSKSKFFLFSVCAFYLQCLYYSISVLLTPPPVITLKKKKTLGSPMNPFSVKPQVPKVVIINCNITIFIRLFSAITILFALLRSGLGGGMGWEKIEEGDPNEAPVEVQVDSSQLPLVEGPDGDMVFRFYWLDAFEDQYNQPGVVYLFGKVWIESAKAHVSCCVAVRNIERTMYLLPREHKVNLATGEQTDSPVGMMDVYQEFNSLSEKFKIMKFKSKPVTKSYAFEIPDIPSQCEYLEVKYSAELPPLPSELKGSTFSHVFGSNTSSLEHFLLNRKIRGPCWLDVKTPQLSNQPISWSKVEAVAQKIDLISVVKDLSPPPLVVMSISLKTVQNPKTHQNEIVSLAALIHHKFPLDKAPPRPPFQTHFCVVSKPNDCIFPYDFKDAVRKKNGIVEIAGTERALLGFFLAKMHKIDPDVLVGHDIFGFDLEVLLQRISVCKVPHWSKIGRLRRVNMPKLGGRSGFAEKSATCGRLVCDVEISAKELIRCKSYHLTELAAQILKTERVVVPPENIRNFYSDSPHLLYLLELTWMDAKLILQIMCELNVLPLALQITNIAGNVMSRTLMGGRSERNEYLLLHAFHEKNFIVPDKQFFKKPQQDMDDDEIPELPDQSLEMGILPKEIRKLVERRRQVKLLMKQADLNPDVYLQVSTIPGKTSMPFCIDNTALYIASKSLAYATKSSLNDV</sequence>
<evidence type="ECO:0000256" key="5">
    <source>
        <dbReference type="SAM" id="MobiDB-lite"/>
    </source>
</evidence>
<feature type="domain" description="DNA polymerase alpha catalytic subunit N-terminal" evidence="8">
    <location>
        <begin position="42"/>
        <end position="103"/>
    </location>
</feature>
<feature type="compositionally biased region" description="Basic residues" evidence="5">
    <location>
        <begin position="27"/>
        <end position="38"/>
    </location>
</feature>
<dbReference type="InterPro" id="IPR006133">
    <property type="entry name" value="DNA-dir_DNA_pol_B_exonuc"/>
</dbReference>
<dbReference type="Gene3D" id="2.40.50.730">
    <property type="match status" value="1"/>
</dbReference>
<dbReference type="InterPro" id="IPR036397">
    <property type="entry name" value="RNaseH_sf"/>
</dbReference>
<reference evidence="9" key="1">
    <citation type="submission" date="2025-08" db="UniProtKB">
        <authorList>
            <consortium name="Ensembl"/>
        </authorList>
    </citation>
    <scope>IDENTIFICATION</scope>
</reference>
<keyword evidence="4" id="KW-0239">DNA-directed DNA polymerase</keyword>
<dbReference type="InterPro" id="IPR006172">
    <property type="entry name" value="DNA-dir_DNA_pol_B"/>
</dbReference>
<keyword evidence="3" id="KW-0548">Nucleotidyltransferase</keyword>
<dbReference type="GO" id="GO:0000166">
    <property type="term" value="F:nucleotide binding"/>
    <property type="evidence" value="ECO:0007669"/>
    <property type="project" value="InterPro"/>
</dbReference>
<dbReference type="GO" id="GO:1902975">
    <property type="term" value="P:mitotic DNA replication initiation"/>
    <property type="evidence" value="ECO:0007669"/>
    <property type="project" value="TreeGrafter"/>
</dbReference>
<dbReference type="Pfam" id="PF12254">
    <property type="entry name" value="DNA_pol_alpha_N"/>
    <property type="match status" value="1"/>
</dbReference>
<dbReference type="Ensembl" id="ENSCCRT00000097832.2">
    <property type="protein sequence ID" value="ENSCCRP00000090097.2"/>
    <property type="gene ID" value="ENSCCRG00000048686.2"/>
</dbReference>
<dbReference type="Gene3D" id="3.30.70.2820">
    <property type="match status" value="1"/>
</dbReference>
<dbReference type="AlphaFoldDB" id="A0A8C1I159"/>
<evidence type="ECO:0000256" key="2">
    <source>
        <dbReference type="ARBA" id="ARBA00022679"/>
    </source>
</evidence>
<dbReference type="PANTHER" id="PTHR45861">
    <property type="entry name" value="DNA POLYMERASE ALPHA CATALYTIC SUBUNIT"/>
    <property type="match status" value="1"/>
</dbReference>